<dbReference type="SUPFAM" id="SSF52266">
    <property type="entry name" value="SGNH hydrolase"/>
    <property type="match status" value="1"/>
</dbReference>
<name>A0ABS7CLI4_9BACL</name>
<feature type="non-terminal residue" evidence="1">
    <location>
        <position position="1"/>
    </location>
</feature>
<accession>A0ABS7CLI4</accession>
<proteinExistence type="predicted"/>
<sequence length="154" mass="17488">QGVQEVIRRVRQAGALAIVMTPPPFDPKSLQGANLLPAGHEKYSYMTPYAEYNGVLRRYAYWMLTLTAEADGIINIHDPLTTYIESRRSADPAYISGDGIHPNKQGHWIIAKTLLAGLFNITLEREPSYVEHPEQSELYRLAWERHLLLSAAWK</sequence>
<dbReference type="Gene3D" id="3.40.50.1110">
    <property type="entry name" value="SGNH hydrolase"/>
    <property type="match status" value="1"/>
</dbReference>
<protein>
    <recommendedName>
        <fullName evidence="3">Lysophospholipase</fullName>
    </recommendedName>
</protein>
<keyword evidence="2" id="KW-1185">Reference proteome</keyword>
<organism evidence="1 2">
    <name type="scientific">Paenibacillus sepulcri</name>
    <dbReference type="NCBI Taxonomy" id="359917"/>
    <lineage>
        <taxon>Bacteria</taxon>
        <taxon>Bacillati</taxon>
        <taxon>Bacillota</taxon>
        <taxon>Bacilli</taxon>
        <taxon>Bacillales</taxon>
        <taxon>Paenibacillaceae</taxon>
        <taxon>Paenibacillus</taxon>
    </lineage>
</organism>
<reference evidence="1 2" key="1">
    <citation type="submission" date="2021-07" db="EMBL/GenBank/DDBJ databases">
        <title>Paenibacillus radiodurans sp. nov., isolated from the southeastern edge of Tengger Desert.</title>
        <authorList>
            <person name="Zhang G."/>
        </authorList>
    </citation>
    <scope>NUCLEOTIDE SEQUENCE [LARGE SCALE GENOMIC DNA]</scope>
    <source>
        <strain evidence="1 2">CCM 7311</strain>
    </source>
</reference>
<evidence type="ECO:0000313" key="1">
    <source>
        <dbReference type="EMBL" id="MBW7461792.1"/>
    </source>
</evidence>
<feature type="non-terminal residue" evidence="1">
    <location>
        <position position="154"/>
    </location>
</feature>
<dbReference type="EMBL" id="JAHZIK010003278">
    <property type="protein sequence ID" value="MBW7461792.1"/>
    <property type="molecule type" value="Genomic_DNA"/>
</dbReference>
<comment type="caution">
    <text evidence="1">The sequence shown here is derived from an EMBL/GenBank/DDBJ whole genome shotgun (WGS) entry which is preliminary data.</text>
</comment>
<gene>
    <name evidence="1" type="ORF">K0U00_47855</name>
</gene>
<evidence type="ECO:0000313" key="2">
    <source>
        <dbReference type="Proteomes" id="UP001519887"/>
    </source>
</evidence>
<dbReference type="Proteomes" id="UP001519887">
    <property type="component" value="Unassembled WGS sequence"/>
</dbReference>
<dbReference type="InterPro" id="IPR036514">
    <property type="entry name" value="SGNH_hydro_sf"/>
</dbReference>
<evidence type="ECO:0008006" key="3">
    <source>
        <dbReference type="Google" id="ProtNLM"/>
    </source>
</evidence>